<dbReference type="SUPFAM" id="SSF53474">
    <property type="entry name" value="alpha/beta-Hydrolases"/>
    <property type="match status" value="1"/>
</dbReference>
<evidence type="ECO:0000313" key="3">
    <source>
        <dbReference type="EMBL" id="KAG7285450.1"/>
    </source>
</evidence>
<dbReference type="GO" id="GO:0004623">
    <property type="term" value="F:phospholipase A2 activity"/>
    <property type="evidence" value="ECO:0007669"/>
    <property type="project" value="TreeGrafter"/>
</dbReference>
<evidence type="ECO:0000256" key="1">
    <source>
        <dbReference type="ARBA" id="ARBA00038097"/>
    </source>
</evidence>
<organism evidence="3 4">
    <name type="scientific">Staphylotrichum longicolle</name>
    <dbReference type="NCBI Taxonomy" id="669026"/>
    <lineage>
        <taxon>Eukaryota</taxon>
        <taxon>Fungi</taxon>
        <taxon>Dikarya</taxon>
        <taxon>Ascomycota</taxon>
        <taxon>Pezizomycotina</taxon>
        <taxon>Sordariomycetes</taxon>
        <taxon>Sordariomycetidae</taxon>
        <taxon>Sordariales</taxon>
        <taxon>Chaetomiaceae</taxon>
        <taxon>Staphylotrichum</taxon>
    </lineage>
</organism>
<feature type="domain" description="AB hydrolase-1" evidence="2">
    <location>
        <begin position="64"/>
        <end position="289"/>
    </location>
</feature>
<dbReference type="AlphaFoldDB" id="A0AAD4HWI9"/>
<dbReference type="Pfam" id="PF00561">
    <property type="entry name" value="Abhydrolase_1"/>
    <property type="match status" value="1"/>
</dbReference>
<name>A0AAD4HWI9_9PEZI</name>
<reference evidence="3" key="1">
    <citation type="submission" date="2023-02" db="EMBL/GenBank/DDBJ databases">
        <authorList>
            <person name="Palmer J.M."/>
        </authorList>
    </citation>
    <scope>NUCLEOTIDE SEQUENCE</scope>
    <source>
        <strain evidence="3">FW57</strain>
    </source>
</reference>
<accession>A0AAD4HWI9</accession>
<evidence type="ECO:0000259" key="2">
    <source>
        <dbReference type="Pfam" id="PF00561"/>
    </source>
</evidence>
<dbReference type="PANTHER" id="PTHR42886:SF29">
    <property type="entry name" value="PUMMELIG, ISOFORM A"/>
    <property type="match status" value="1"/>
</dbReference>
<comment type="caution">
    <text evidence="3">The sequence shown here is derived from an EMBL/GenBank/DDBJ whole genome shotgun (WGS) entry which is preliminary data.</text>
</comment>
<dbReference type="InterPro" id="IPR029058">
    <property type="entry name" value="AB_hydrolase_fold"/>
</dbReference>
<dbReference type="Proteomes" id="UP001197093">
    <property type="component" value="Unassembled WGS sequence"/>
</dbReference>
<keyword evidence="4" id="KW-1185">Reference proteome</keyword>
<sequence>MFENFTFKWLRWRRPTAPLLPLPSGVERFFLDTPGGKIEVLYAAPQPPSQTTPTSTTPRSHASPLFFVHGGMGGAWVWLEYLQYCAARGVPCYAVSMRGHGGSYYPSFLRMVYWTTKRMLADDVLAGLRWAQEREGGREVVLVGHSSGGGLSQLILSEKEARVKALVLVGAVPGFGSERVYESWAKLDPWFIPRMILHLWHPNSPLSHPALTRRAFFSNEQTDAYVKAFQDKASPYESFIWALGMMKPFVDGEKILGQISGWGSGQRIMVLAGELDKIMRLPIMEDLAQSYRTRYSTMVQQGTLEGTDAEVVPLSGEGGRDNNGHGVRYCVVPGAGHHLQNDVPWEVGAQKLLSFYEQL</sequence>
<dbReference type="EMBL" id="JAHCVI010000005">
    <property type="protein sequence ID" value="KAG7285450.1"/>
    <property type="molecule type" value="Genomic_DNA"/>
</dbReference>
<proteinExistence type="inferred from homology"/>
<dbReference type="Gene3D" id="3.40.50.1820">
    <property type="entry name" value="alpha/beta hydrolase"/>
    <property type="match status" value="1"/>
</dbReference>
<protein>
    <recommendedName>
        <fullName evidence="2">AB hydrolase-1 domain-containing protein</fullName>
    </recommendedName>
</protein>
<dbReference type="PANTHER" id="PTHR42886">
    <property type="entry name" value="RE40534P-RELATED"/>
    <property type="match status" value="1"/>
</dbReference>
<dbReference type="GO" id="GO:0042171">
    <property type="term" value="F:lysophosphatidic acid acyltransferase activity"/>
    <property type="evidence" value="ECO:0007669"/>
    <property type="project" value="TreeGrafter"/>
</dbReference>
<dbReference type="GO" id="GO:0035965">
    <property type="term" value="P:cardiolipin acyl-chain remodeling"/>
    <property type="evidence" value="ECO:0007669"/>
    <property type="project" value="TreeGrafter"/>
</dbReference>
<comment type="similarity">
    <text evidence="1">Belongs to the peptidase S33 family. ABHD4/ABHD5 subfamily.</text>
</comment>
<dbReference type="GO" id="GO:0006654">
    <property type="term" value="P:phosphatidic acid biosynthetic process"/>
    <property type="evidence" value="ECO:0007669"/>
    <property type="project" value="TreeGrafter"/>
</dbReference>
<dbReference type="GO" id="GO:0055088">
    <property type="term" value="P:lipid homeostasis"/>
    <property type="evidence" value="ECO:0007669"/>
    <property type="project" value="TreeGrafter"/>
</dbReference>
<evidence type="ECO:0000313" key="4">
    <source>
        <dbReference type="Proteomes" id="UP001197093"/>
    </source>
</evidence>
<gene>
    <name evidence="3" type="ORF">NEMBOFW57_010077</name>
</gene>
<dbReference type="GO" id="GO:0005743">
    <property type="term" value="C:mitochondrial inner membrane"/>
    <property type="evidence" value="ECO:0007669"/>
    <property type="project" value="TreeGrafter"/>
</dbReference>
<dbReference type="InterPro" id="IPR000073">
    <property type="entry name" value="AB_hydrolase_1"/>
</dbReference>